<dbReference type="InterPro" id="IPR003959">
    <property type="entry name" value="ATPase_AAA_core"/>
</dbReference>
<dbReference type="RefSeq" id="WP_132704246.1">
    <property type="nucleotide sequence ID" value="NZ_SMGI01000002.1"/>
</dbReference>
<dbReference type="InterPro" id="IPR027417">
    <property type="entry name" value="P-loop_NTPase"/>
</dbReference>
<reference evidence="2 3" key="1">
    <citation type="journal article" date="2015" name="Stand. Genomic Sci.">
        <title>Genomic Encyclopedia of Bacterial and Archaeal Type Strains, Phase III: the genomes of soil and plant-associated and newly described type strains.</title>
        <authorList>
            <person name="Whitman W.B."/>
            <person name="Woyke T."/>
            <person name="Klenk H.P."/>
            <person name="Zhou Y."/>
            <person name="Lilburn T.G."/>
            <person name="Beck B.J."/>
            <person name="De Vos P."/>
            <person name="Vandamme P."/>
            <person name="Eisen J.A."/>
            <person name="Garrity G."/>
            <person name="Hugenholtz P."/>
            <person name="Kyrpides N.C."/>
        </authorList>
    </citation>
    <scope>NUCLEOTIDE SEQUENCE [LARGE SCALE GENOMIC DNA]</scope>
    <source>
        <strain evidence="2 3">CECT 8445</strain>
    </source>
</reference>
<dbReference type="OrthoDB" id="9805802at2"/>
<dbReference type="GO" id="GO:0016887">
    <property type="term" value="F:ATP hydrolysis activity"/>
    <property type="evidence" value="ECO:0007669"/>
    <property type="project" value="InterPro"/>
</dbReference>
<gene>
    <name evidence="2" type="ORF">DFQ05_1018</name>
</gene>
<dbReference type="InterPro" id="IPR003593">
    <property type="entry name" value="AAA+_ATPase"/>
</dbReference>
<dbReference type="PANTHER" id="PTHR43581:SF2">
    <property type="entry name" value="EXCINUCLEASE ATPASE SUBUNIT"/>
    <property type="match status" value="1"/>
</dbReference>
<dbReference type="SMART" id="SM00382">
    <property type="entry name" value="AAA"/>
    <property type="match status" value="1"/>
</dbReference>
<dbReference type="SUPFAM" id="SSF52540">
    <property type="entry name" value="P-loop containing nucleoside triphosphate hydrolases"/>
    <property type="match status" value="1"/>
</dbReference>
<dbReference type="GO" id="GO:0005524">
    <property type="term" value="F:ATP binding"/>
    <property type="evidence" value="ECO:0007669"/>
    <property type="project" value="InterPro"/>
</dbReference>
<evidence type="ECO:0000313" key="2">
    <source>
        <dbReference type="EMBL" id="TCK67245.1"/>
    </source>
</evidence>
<evidence type="ECO:0000313" key="3">
    <source>
        <dbReference type="Proteomes" id="UP000295714"/>
    </source>
</evidence>
<sequence>MAITKIHNELFELLYEHFRLNPEFKFRPRKTNRSNRLEEGFWFLGNNEYLAVGFWTGDDWRTKLPNIAFMVNYEGHCWLHFSMTDEGRKFDFLLDQVFPSLGLNVREKEFRTDGGKLDVQFESKNLQDSLFEFLTKFWPIIDEIVRREEKSDYGIGIIENKTFIKDLNKIIEYKTRIERYEEELQNIRPSKISGFKISNYKSIKQLEFSSIPFKAQWVFLTGENGVGKSNILKALARTIGFRKLNANETNNINRFDCKIYTNSDTSIKLHFHRKANLKTGRVRPLLLGFAAYGPFRLNPIYGGLSSNQLKQARSKNGHSNTLFSNNAYLLDLESQFSEWYNSDNNQEFASRTYAIKEFLEGLLLNVGEVKFGMKVNDIPVTLFREKDGEDKLFDAVGIEKLSSGYMSILSMMSDLLVRLYRQQPDIDDPGELRGVVFIDEIDIHLHPKFQKHFVEQLTAAFPKVQFIVSTHSPIPLLGAPKDSVICVVKRNLEKGTYIERIDDKIYLEELLPNTILTSPIFGMDNISNENREKGTFVRTEKTFAEVEFVNKLEGKIQEFITDEREKELIERFENKRK</sequence>
<feature type="domain" description="AAA+ ATPase" evidence="1">
    <location>
        <begin position="214"/>
        <end position="491"/>
    </location>
</feature>
<comment type="caution">
    <text evidence="2">The sequence shown here is derived from an EMBL/GenBank/DDBJ whole genome shotgun (WGS) entry which is preliminary data.</text>
</comment>
<dbReference type="PANTHER" id="PTHR43581">
    <property type="entry name" value="ATP/GTP PHOSPHATASE"/>
    <property type="match status" value="1"/>
</dbReference>
<dbReference type="InterPro" id="IPR051396">
    <property type="entry name" value="Bact_Antivir_Def_Nuclease"/>
</dbReference>
<evidence type="ECO:0000259" key="1">
    <source>
        <dbReference type="SMART" id="SM00382"/>
    </source>
</evidence>
<keyword evidence="3" id="KW-1185">Reference proteome</keyword>
<dbReference type="Pfam" id="PF13304">
    <property type="entry name" value="AAA_21"/>
    <property type="match status" value="1"/>
</dbReference>
<organism evidence="2 3">
    <name type="scientific">Winogradskyella wandonensis</name>
    <dbReference type="NCBI Taxonomy" id="1442586"/>
    <lineage>
        <taxon>Bacteria</taxon>
        <taxon>Pseudomonadati</taxon>
        <taxon>Bacteroidota</taxon>
        <taxon>Flavobacteriia</taxon>
        <taxon>Flavobacteriales</taxon>
        <taxon>Flavobacteriaceae</taxon>
        <taxon>Winogradskyella</taxon>
    </lineage>
</organism>
<name>A0A4R1KQA5_9FLAO</name>
<dbReference type="AlphaFoldDB" id="A0A4R1KQA5"/>
<dbReference type="Proteomes" id="UP000295714">
    <property type="component" value="Unassembled WGS sequence"/>
</dbReference>
<proteinExistence type="predicted"/>
<dbReference type="EMBL" id="SMGI01000002">
    <property type="protein sequence ID" value="TCK67245.1"/>
    <property type="molecule type" value="Genomic_DNA"/>
</dbReference>
<dbReference type="Gene3D" id="3.40.50.300">
    <property type="entry name" value="P-loop containing nucleotide triphosphate hydrolases"/>
    <property type="match status" value="1"/>
</dbReference>
<protein>
    <submittedName>
        <fullName evidence="2">Putative AbiEii toxin of type IV toxin-antitoxin system</fullName>
    </submittedName>
</protein>
<accession>A0A4R1KQA5</accession>